<proteinExistence type="predicted"/>
<gene>
    <name evidence="2" type="ORF">V6N11_060239</name>
</gene>
<keyword evidence="3" id="KW-1185">Reference proteome</keyword>
<accession>A0ABR2QPQ4</accession>
<comment type="caution">
    <text evidence="2">The sequence shown here is derived from an EMBL/GenBank/DDBJ whole genome shotgun (WGS) entry which is preliminary data.</text>
</comment>
<evidence type="ECO:0000256" key="1">
    <source>
        <dbReference type="SAM" id="MobiDB-lite"/>
    </source>
</evidence>
<reference evidence="2 3" key="1">
    <citation type="journal article" date="2024" name="G3 (Bethesda)">
        <title>Genome assembly of Hibiscus sabdariffa L. provides insights into metabolisms of medicinal natural products.</title>
        <authorList>
            <person name="Kim T."/>
        </authorList>
    </citation>
    <scope>NUCLEOTIDE SEQUENCE [LARGE SCALE GENOMIC DNA]</scope>
    <source>
        <strain evidence="2">TK-2024</strain>
        <tissue evidence="2">Old leaves</tissue>
    </source>
</reference>
<feature type="region of interest" description="Disordered" evidence="1">
    <location>
        <begin position="1"/>
        <end position="21"/>
    </location>
</feature>
<dbReference type="Proteomes" id="UP001396334">
    <property type="component" value="Unassembled WGS sequence"/>
</dbReference>
<name>A0ABR2QPQ4_9ROSI</name>
<protein>
    <submittedName>
        <fullName evidence="2">Uncharacterized protein</fullName>
    </submittedName>
</protein>
<dbReference type="EMBL" id="JBBPBN010000034">
    <property type="protein sequence ID" value="KAK9002654.1"/>
    <property type="molecule type" value="Genomic_DNA"/>
</dbReference>
<organism evidence="2 3">
    <name type="scientific">Hibiscus sabdariffa</name>
    <name type="common">roselle</name>
    <dbReference type="NCBI Taxonomy" id="183260"/>
    <lineage>
        <taxon>Eukaryota</taxon>
        <taxon>Viridiplantae</taxon>
        <taxon>Streptophyta</taxon>
        <taxon>Embryophyta</taxon>
        <taxon>Tracheophyta</taxon>
        <taxon>Spermatophyta</taxon>
        <taxon>Magnoliopsida</taxon>
        <taxon>eudicotyledons</taxon>
        <taxon>Gunneridae</taxon>
        <taxon>Pentapetalae</taxon>
        <taxon>rosids</taxon>
        <taxon>malvids</taxon>
        <taxon>Malvales</taxon>
        <taxon>Malvaceae</taxon>
        <taxon>Malvoideae</taxon>
        <taxon>Hibiscus</taxon>
    </lineage>
</organism>
<evidence type="ECO:0000313" key="3">
    <source>
        <dbReference type="Proteomes" id="UP001396334"/>
    </source>
</evidence>
<sequence>MASVQREFENPSGRPPEGVPGVDMVLVREHQAFPSPLDGDRALKKGCSEELGKVHGFAFDMDAEGGLVSTVAAVLLHNSDFNVDNSGLGDPTVHGKESYASKVVGSKQNEDNVVAAASFNDAEVVILEENVIMDRSGKDNPERVNGAVEGEPVVPKASVENISAKNLFCPWMVVDNRRMKPRLTWNSFNSQIGGQTASRFVFHQDDGGNNEVHDHVEAAVMVKNVAYQTSNSAKKTKSAKSGRQNLTVVPIMGGQDVQVSDRASGINLGQHRAIKIVEQGEHGHSGLVTGGVRGRSARGKDVLEPARRGVRIGKRIDSRIISKMFHVDFVKHISGLLPTSNHNLQDSDETLLMIQLSDEDDDYGNGVYHEAMDVGDVNHEEQGSFGL</sequence>
<evidence type="ECO:0000313" key="2">
    <source>
        <dbReference type="EMBL" id="KAK9002654.1"/>
    </source>
</evidence>